<reference evidence="2" key="1">
    <citation type="submission" date="2020-03" db="EMBL/GenBank/DDBJ databases">
        <title>Complete genome sequence of sulfur-oxidizing bacterium skT11.</title>
        <authorList>
            <person name="Kanda M."/>
            <person name="Kojima H."/>
            <person name="Fukui M."/>
        </authorList>
    </citation>
    <scope>NUCLEOTIDE SEQUENCE [LARGE SCALE GENOMIC DNA]</scope>
    <source>
        <strain evidence="2">skT11</strain>
    </source>
</reference>
<dbReference type="KEGG" id="slac:SKTS_32860"/>
<organism evidence="1 2">
    <name type="scientific">Sulfurimicrobium lacus</name>
    <dbReference type="NCBI Taxonomy" id="2715678"/>
    <lineage>
        <taxon>Bacteria</taxon>
        <taxon>Pseudomonadati</taxon>
        <taxon>Pseudomonadota</taxon>
        <taxon>Betaproteobacteria</taxon>
        <taxon>Nitrosomonadales</taxon>
        <taxon>Sulfuricellaceae</taxon>
        <taxon>Sulfurimicrobium</taxon>
    </lineage>
</organism>
<evidence type="ECO:0000313" key="1">
    <source>
        <dbReference type="EMBL" id="BCB28400.1"/>
    </source>
</evidence>
<dbReference type="RefSeq" id="WP_173067735.1">
    <property type="nucleotide sequence ID" value="NZ_AP022853.1"/>
</dbReference>
<dbReference type="Proteomes" id="UP000502260">
    <property type="component" value="Chromosome"/>
</dbReference>
<gene>
    <name evidence="1" type="ORF">SKTS_32860</name>
</gene>
<keyword evidence="2" id="KW-1185">Reference proteome</keyword>
<sequence>MQFNELNDNQRRLLVNSIQTYDAWRDVALRHARYKGGMTWKTVKGKQYLYKILDRFGHAKSLGARSPETEAIYNDFVSAKASLTSRLKSLEEKLAEQARFNRAGRIGRLPNMIGAIIAQLDRHNLMGNNLIIIGTNALYAYEAMAGSREVGETG</sequence>
<evidence type="ECO:0000313" key="2">
    <source>
        <dbReference type="Proteomes" id="UP000502260"/>
    </source>
</evidence>
<dbReference type="AlphaFoldDB" id="A0A6F8VGD0"/>
<proteinExistence type="predicted"/>
<protein>
    <submittedName>
        <fullName evidence="1">Uncharacterized protein</fullName>
    </submittedName>
</protein>
<accession>A0A6F8VGD0</accession>
<name>A0A6F8VGD0_9PROT</name>
<dbReference type="EMBL" id="AP022853">
    <property type="protein sequence ID" value="BCB28400.1"/>
    <property type="molecule type" value="Genomic_DNA"/>
</dbReference>